<name>A0A0H5DLR2_NEIMI</name>
<dbReference type="Proteomes" id="UP000182715">
    <property type="component" value="Unassembled WGS sequence"/>
</dbReference>
<accession>A0A0H5DLR2</accession>
<organism evidence="1 2">
    <name type="scientific">Neisseria meningitidis serogroup B</name>
    <dbReference type="NCBI Taxonomy" id="491"/>
    <lineage>
        <taxon>Bacteria</taxon>
        <taxon>Pseudomonadati</taxon>
        <taxon>Pseudomonadota</taxon>
        <taxon>Betaproteobacteria</taxon>
        <taxon>Neisseriales</taxon>
        <taxon>Neisseriaceae</taxon>
        <taxon>Neisseria</taxon>
    </lineage>
</organism>
<reference evidence="1 2" key="1">
    <citation type="submission" date="2014-11" db="EMBL/GenBank/DDBJ databases">
        <authorList>
            <person name="Diene M.Seydina."/>
        </authorList>
    </citation>
    <scope>NUCLEOTIDE SEQUENCE [LARGE SCALE GENOMIC DNA]</scope>
    <source>
        <strain evidence="1 2">Neisseria meningitidis CHUV</strain>
    </source>
</reference>
<sequence>MTVFRYCWNWGRWRPSENKIFLYKKAGHVSFSDGLNH</sequence>
<evidence type="ECO:0000313" key="1">
    <source>
        <dbReference type="EMBL" id="CRL92290.1"/>
    </source>
</evidence>
<evidence type="ECO:0000313" key="2">
    <source>
        <dbReference type="Proteomes" id="UP000182715"/>
    </source>
</evidence>
<protein>
    <submittedName>
        <fullName evidence="1">Uncharacterized protein</fullName>
    </submittedName>
</protein>
<dbReference type="EMBL" id="CVTF01000001">
    <property type="protein sequence ID" value="CRL92290.1"/>
    <property type="molecule type" value="Genomic_DNA"/>
</dbReference>
<dbReference type="AlphaFoldDB" id="A0A0H5DLR2"/>
<proteinExistence type="predicted"/>